<reference evidence="4" key="1">
    <citation type="journal article" date="2021" name="PeerJ">
        <title>Extensive microbial diversity within the chicken gut microbiome revealed by metagenomics and culture.</title>
        <authorList>
            <person name="Gilroy R."/>
            <person name="Ravi A."/>
            <person name="Getino M."/>
            <person name="Pursley I."/>
            <person name="Horton D.L."/>
            <person name="Alikhan N.F."/>
            <person name="Baker D."/>
            <person name="Gharbi K."/>
            <person name="Hall N."/>
            <person name="Watson M."/>
            <person name="Adriaenssens E.M."/>
            <person name="Foster-Nyarko E."/>
            <person name="Jarju S."/>
            <person name="Secka A."/>
            <person name="Antonio M."/>
            <person name="Oren A."/>
            <person name="Chaudhuri R.R."/>
            <person name="La Ragione R."/>
            <person name="Hildebrand F."/>
            <person name="Pallen M.J."/>
        </authorList>
    </citation>
    <scope>NUCLEOTIDE SEQUENCE</scope>
    <source>
        <strain evidence="4">USAMLcec2-132</strain>
    </source>
</reference>
<feature type="domain" description="Non-reducing end beta-L-arabinofuranosidase-like GH127 C-terminal" evidence="3">
    <location>
        <begin position="522"/>
        <end position="631"/>
    </location>
</feature>
<dbReference type="Pfam" id="PF07944">
    <property type="entry name" value="Beta-AFase-like_GH127_cat"/>
    <property type="match status" value="1"/>
</dbReference>
<protein>
    <submittedName>
        <fullName evidence="4">Glycoside hydrolase family 127 protein</fullName>
    </submittedName>
</protein>
<gene>
    <name evidence="4" type="ORF">H9761_09070</name>
</gene>
<organism evidence="4 5">
    <name type="scientific">Candidatus Eisenbergiella merdavium</name>
    <dbReference type="NCBI Taxonomy" id="2838551"/>
    <lineage>
        <taxon>Bacteria</taxon>
        <taxon>Bacillati</taxon>
        <taxon>Bacillota</taxon>
        <taxon>Clostridia</taxon>
        <taxon>Lachnospirales</taxon>
        <taxon>Lachnospiraceae</taxon>
        <taxon>Eisenbergiella</taxon>
    </lineage>
</organism>
<reference evidence="4" key="2">
    <citation type="submission" date="2021-04" db="EMBL/GenBank/DDBJ databases">
        <authorList>
            <person name="Gilroy R."/>
        </authorList>
    </citation>
    <scope>NUCLEOTIDE SEQUENCE</scope>
    <source>
        <strain evidence="4">USAMLcec2-132</strain>
    </source>
</reference>
<evidence type="ECO:0000259" key="1">
    <source>
        <dbReference type="Pfam" id="PF07944"/>
    </source>
</evidence>
<keyword evidence="4" id="KW-0378">Hydrolase</keyword>
<dbReference type="PANTHER" id="PTHR43465:SF2">
    <property type="entry name" value="DUF1680 DOMAIN PROTEIN (AFU_ORTHOLOGUE AFUA_1G08910)"/>
    <property type="match status" value="1"/>
</dbReference>
<feature type="domain" description="Non-reducing end beta-L-arabinofuranosidase-like GH127 catalytic" evidence="1">
    <location>
        <begin position="24"/>
        <end position="417"/>
    </location>
</feature>
<dbReference type="GO" id="GO:0005975">
    <property type="term" value="P:carbohydrate metabolic process"/>
    <property type="evidence" value="ECO:0007669"/>
    <property type="project" value="InterPro"/>
</dbReference>
<dbReference type="InterPro" id="IPR049174">
    <property type="entry name" value="Beta-AFase-like"/>
</dbReference>
<dbReference type="PANTHER" id="PTHR43465">
    <property type="entry name" value="DUF1680 DOMAIN PROTEIN (AFU_ORTHOLOGUE AFUA_1G08910)"/>
    <property type="match status" value="1"/>
</dbReference>
<dbReference type="EMBL" id="DWWS01000031">
    <property type="protein sequence ID" value="HJC23842.1"/>
    <property type="molecule type" value="Genomic_DNA"/>
</dbReference>
<dbReference type="AlphaFoldDB" id="A0A9D2NE65"/>
<dbReference type="Proteomes" id="UP000823891">
    <property type="component" value="Unassembled WGS sequence"/>
</dbReference>
<dbReference type="InterPro" id="IPR049046">
    <property type="entry name" value="Beta-AFase-like_GH127_middle"/>
</dbReference>
<evidence type="ECO:0000313" key="5">
    <source>
        <dbReference type="Proteomes" id="UP000823891"/>
    </source>
</evidence>
<dbReference type="InterPro" id="IPR008928">
    <property type="entry name" value="6-hairpin_glycosidase_sf"/>
</dbReference>
<evidence type="ECO:0000259" key="3">
    <source>
        <dbReference type="Pfam" id="PF20737"/>
    </source>
</evidence>
<evidence type="ECO:0000313" key="4">
    <source>
        <dbReference type="EMBL" id="HJC23842.1"/>
    </source>
</evidence>
<accession>A0A9D2NE65</accession>
<name>A0A9D2NE65_9FIRM</name>
<dbReference type="Pfam" id="PF20736">
    <property type="entry name" value="Glyco_hydro127M"/>
    <property type="match status" value="1"/>
</dbReference>
<dbReference type="SUPFAM" id="SSF48208">
    <property type="entry name" value="Six-hairpin glycosidases"/>
    <property type="match status" value="1"/>
</dbReference>
<dbReference type="InterPro" id="IPR049049">
    <property type="entry name" value="Beta-AFase-like_GH127_C"/>
</dbReference>
<feature type="domain" description="Non-reducing end beta-L-arabinofuranosidase-like GH127 middle" evidence="2">
    <location>
        <begin position="427"/>
        <end position="520"/>
    </location>
</feature>
<dbReference type="Pfam" id="PF20737">
    <property type="entry name" value="Glyco_hydro127C"/>
    <property type="match status" value="1"/>
</dbReference>
<comment type="caution">
    <text evidence="4">The sequence shown here is derived from an EMBL/GenBank/DDBJ whole genome shotgun (WGS) entry which is preliminary data.</text>
</comment>
<dbReference type="InterPro" id="IPR012878">
    <property type="entry name" value="Beta-AFase-like_GH127_cat"/>
</dbReference>
<dbReference type="GO" id="GO:0016787">
    <property type="term" value="F:hydrolase activity"/>
    <property type="evidence" value="ECO:0007669"/>
    <property type="project" value="UniProtKB-KW"/>
</dbReference>
<evidence type="ECO:0000259" key="2">
    <source>
        <dbReference type="Pfam" id="PF20736"/>
    </source>
</evidence>
<sequence length="634" mass="73041">MKVNLEVKMERKKNRQISCRDLDITGGFWQEKQRLFRAVTLNAVYDRFEETGRFEALNCSWKEGMPDKPHIFWDSDVAKWIEGAAYFLLKQRDDELEARVDELISRMERQQWEDGYLNSYFTTVEPEERFRRRTDHELYCAGHLIEAAIAYAQATGRKKLLAMMEKYVALIDRVFRQEHSAAFDTPGHEEIELALYRLYEYTGKESYCRLAEYFVDTRGTSSRDETYDFADQEHMQSHLPVRRQKTAEGHSVRALYLYCAMADQARISGEEEMEQVCRTLFENITRKRMYITGGVGSTHRGESFTFDYDLPEYTAYNETCASIALAMFCRRMWLLEADGRYADCAERAIYNTVLSGVSLSGDSFFYENPIAADPARNAFNESRAEGLREHLPILSRVKVFGCSCCPPNLLRFVGSIADYMYSVSGNTIYAHCYMDAEGELETDAGKVRLKQETAYPFDGRIRITTETDCACTIAVRIPAWSEGWKLTVNGEKVETVPQKGYLPVHREWKSGDYLELELDMKIRFWESNPRVTDTCGRIAVTRGPLVFCAEGIDNEDLLLRDVRLDPEQSGTIRMKPFEGTVLPVLELAGTVRKQEDDLYVKPGAGRKSVSLKLIPYFAWANRSVTQMNTWFLEG</sequence>
<proteinExistence type="predicted"/>